<comment type="caution">
    <text evidence="6">The sequence shown here is derived from an EMBL/GenBank/DDBJ whole genome shotgun (WGS) entry which is preliminary data.</text>
</comment>
<evidence type="ECO:0000259" key="5">
    <source>
        <dbReference type="PROSITE" id="PS51078"/>
    </source>
</evidence>
<feature type="domain" description="HTH iclR-type" evidence="4">
    <location>
        <begin position="93"/>
        <end position="154"/>
    </location>
</feature>
<dbReference type="GO" id="GO:0003700">
    <property type="term" value="F:DNA-binding transcription factor activity"/>
    <property type="evidence" value="ECO:0007669"/>
    <property type="project" value="TreeGrafter"/>
</dbReference>
<dbReference type="SUPFAM" id="SSF55781">
    <property type="entry name" value="GAF domain-like"/>
    <property type="match status" value="1"/>
</dbReference>
<dbReference type="GO" id="GO:0045892">
    <property type="term" value="P:negative regulation of DNA-templated transcription"/>
    <property type="evidence" value="ECO:0007669"/>
    <property type="project" value="TreeGrafter"/>
</dbReference>
<dbReference type="PANTHER" id="PTHR30136">
    <property type="entry name" value="HELIX-TURN-HELIX TRANSCRIPTIONAL REGULATOR, ICLR FAMILY"/>
    <property type="match status" value="1"/>
</dbReference>
<evidence type="ECO:0000256" key="1">
    <source>
        <dbReference type="ARBA" id="ARBA00023015"/>
    </source>
</evidence>
<name>A0A225MIG9_9BURK</name>
<dbReference type="InterPro" id="IPR050707">
    <property type="entry name" value="HTH_MetabolicPath_Reg"/>
</dbReference>
<dbReference type="InterPro" id="IPR036388">
    <property type="entry name" value="WH-like_DNA-bd_sf"/>
</dbReference>
<accession>A0A225MIG9</accession>
<dbReference type="SMART" id="SM00346">
    <property type="entry name" value="HTH_ICLR"/>
    <property type="match status" value="1"/>
</dbReference>
<gene>
    <name evidence="6" type="ORF">CEY11_10475</name>
</gene>
<keyword evidence="3" id="KW-0804">Transcription</keyword>
<dbReference type="Proteomes" id="UP000214603">
    <property type="component" value="Unassembled WGS sequence"/>
</dbReference>
<keyword evidence="7" id="KW-1185">Reference proteome</keyword>
<keyword evidence="2" id="KW-0238">DNA-binding</keyword>
<dbReference type="PROSITE" id="PS51078">
    <property type="entry name" value="ICLR_ED"/>
    <property type="match status" value="1"/>
</dbReference>
<organism evidence="6 7">
    <name type="scientific">Candidimonas nitroreducens</name>
    <dbReference type="NCBI Taxonomy" id="683354"/>
    <lineage>
        <taxon>Bacteria</taxon>
        <taxon>Pseudomonadati</taxon>
        <taxon>Pseudomonadota</taxon>
        <taxon>Betaproteobacteria</taxon>
        <taxon>Burkholderiales</taxon>
        <taxon>Alcaligenaceae</taxon>
        <taxon>Candidimonas</taxon>
    </lineage>
</organism>
<dbReference type="Gene3D" id="1.10.10.10">
    <property type="entry name" value="Winged helix-like DNA-binding domain superfamily/Winged helix DNA-binding domain"/>
    <property type="match status" value="1"/>
</dbReference>
<dbReference type="PANTHER" id="PTHR30136:SF39">
    <property type="entry name" value="TRANSCRIPTIONAL REGULATORY PROTEIN"/>
    <property type="match status" value="1"/>
</dbReference>
<sequence>MTEDPSAPRPQPWHTTAPGIRGLCAVGVHGLSRCGLGQVVRMLPQALIRCLYKIELISIFIRIKFYYLVNSLAIEKNMPTKLPQSAAERPEGVAAVNRALAVLRAFNSAPEGMTLKLLASATGLYESTILRLLDSLMLAGYVKRLADGRYVVGPSVVPLAEMYRQSFKLSDYVLPRLRELTAQTHECSGLYVREGDRRICLHHVQPQRTVRTHVREGELFPLDRGAAGRVILAFDERLPGEPYDAIRKQGYWITMQERDPESAAIACPVFGQQGSLLGVISLVIPLYRYSDDVVRRVLPAVQSQARLLSMDLGGPD</sequence>
<dbReference type="PROSITE" id="PS51077">
    <property type="entry name" value="HTH_ICLR"/>
    <property type="match status" value="1"/>
</dbReference>
<dbReference type="InterPro" id="IPR036390">
    <property type="entry name" value="WH_DNA-bd_sf"/>
</dbReference>
<dbReference type="Gene3D" id="3.30.450.40">
    <property type="match status" value="2"/>
</dbReference>
<evidence type="ECO:0000259" key="4">
    <source>
        <dbReference type="PROSITE" id="PS51077"/>
    </source>
</evidence>
<protein>
    <submittedName>
        <fullName evidence="6">IclR family transcriptional regulator</fullName>
    </submittedName>
</protein>
<evidence type="ECO:0000313" key="6">
    <source>
        <dbReference type="EMBL" id="OWT60093.1"/>
    </source>
</evidence>
<feature type="domain" description="IclR-ED" evidence="5">
    <location>
        <begin position="155"/>
        <end position="314"/>
    </location>
</feature>
<dbReference type="GO" id="GO:0003677">
    <property type="term" value="F:DNA binding"/>
    <property type="evidence" value="ECO:0007669"/>
    <property type="project" value="UniProtKB-KW"/>
</dbReference>
<dbReference type="SUPFAM" id="SSF46785">
    <property type="entry name" value="Winged helix' DNA-binding domain"/>
    <property type="match status" value="1"/>
</dbReference>
<evidence type="ECO:0000256" key="3">
    <source>
        <dbReference type="ARBA" id="ARBA00023163"/>
    </source>
</evidence>
<dbReference type="InterPro" id="IPR005471">
    <property type="entry name" value="Tscrpt_reg_IclR_N"/>
</dbReference>
<dbReference type="Pfam" id="PF01614">
    <property type="entry name" value="IclR_C"/>
    <property type="match status" value="2"/>
</dbReference>
<keyword evidence="1" id="KW-0805">Transcription regulation</keyword>
<dbReference type="Pfam" id="PF09339">
    <property type="entry name" value="HTH_IclR"/>
    <property type="match status" value="1"/>
</dbReference>
<evidence type="ECO:0000256" key="2">
    <source>
        <dbReference type="ARBA" id="ARBA00023125"/>
    </source>
</evidence>
<dbReference type="AlphaFoldDB" id="A0A225MIG9"/>
<dbReference type="EMBL" id="NJIH01000006">
    <property type="protein sequence ID" value="OWT60093.1"/>
    <property type="molecule type" value="Genomic_DNA"/>
</dbReference>
<dbReference type="InterPro" id="IPR029016">
    <property type="entry name" value="GAF-like_dom_sf"/>
</dbReference>
<evidence type="ECO:0000313" key="7">
    <source>
        <dbReference type="Proteomes" id="UP000214603"/>
    </source>
</evidence>
<reference evidence="7" key="1">
    <citation type="submission" date="2017-06" db="EMBL/GenBank/DDBJ databases">
        <title>Herbaspirillum phytohormonus sp. nov., isolated from the root nodule of Robinia pseudoacacia in lead-zinc mine.</title>
        <authorList>
            <person name="Fan M."/>
            <person name="Lin Y."/>
        </authorList>
    </citation>
    <scope>NUCLEOTIDE SEQUENCE [LARGE SCALE GENOMIC DNA]</scope>
    <source>
        <strain evidence="7">SC-089</strain>
    </source>
</reference>
<proteinExistence type="predicted"/>
<dbReference type="InterPro" id="IPR014757">
    <property type="entry name" value="Tscrpt_reg_IclR_C"/>
</dbReference>